<keyword evidence="6 7" id="KW-0472">Membrane</keyword>
<dbReference type="AlphaFoldDB" id="A0A0M2KHZ4"/>
<evidence type="ECO:0000313" key="10">
    <source>
        <dbReference type="Proteomes" id="UP000033924"/>
    </source>
</evidence>
<keyword evidence="4 7" id="KW-0812">Transmembrane</keyword>
<comment type="similarity">
    <text evidence="7">Belongs to the UPF0761 family.</text>
</comment>
<sequence>MPDQPRPQRTGLLRFWSWLKLLWQRINEDGMTTLAGNLAYVSLLSLVPLVALVFALFAAFPAFSTASGQLKAFIFNNFVPASGTAIQSYLEQFVANVNKMTTVGACGLVVTSLLLMYSIDTALNTIWRSQRKRPLVYSFAVYWMILTLGPLLAGTSLAISSYLLSLHWASVTGVSWLIDYGLRIFPLLLSWLAFWLLYSIVPTRQVAGRDSLVGALVAGLLFELGKKAFALYVTMFPSYQLIYGVIAVIPILFLWVYWTWCIVLLGAEITVTLGDNRLAEQQEKEQQGHSS</sequence>
<dbReference type="PATRIC" id="fig|65700.7.peg.4458"/>
<dbReference type="PIRSF" id="PIRSF035875">
    <property type="entry name" value="RNase_BN"/>
    <property type="match status" value="1"/>
</dbReference>
<evidence type="ECO:0000256" key="7">
    <source>
        <dbReference type="HAMAP-Rule" id="MF_00672"/>
    </source>
</evidence>
<dbReference type="PANTHER" id="PTHR30213:SF0">
    <property type="entry name" value="UPF0761 MEMBRANE PROTEIN YIHY"/>
    <property type="match status" value="1"/>
</dbReference>
<feature type="transmembrane region" description="Helical" evidence="7">
    <location>
        <begin position="184"/>
        <end position="201"/>
    </location>
</feature>
<keyword evidence="2 7" id="KW-1003">Cell membrane</keyword>
<feature type="transmembrane region" description="Helical" evidence="7">
    <location>
        <begin position="38"/>
        <end position="60"/>
    </location>
</feature>
<dbReference type="NCBIfam" id="NF002457">
    <property type="entry name" value="PRK01637.1"/>
    <property type="match status" value="1"/>
</dbReference>
<feature type="transmembrane region" description="Helical" evidence="7">
    <location>
        <begin position="241"/>
        <end position="267"/>
    </location>
</feature>
<proteinExistence type="inferred from homology"/>
<dbReference type="InterPro" id="IPR023679">
    <property type="entry name" value="UPF0761_bac"/>
</dbReference>
<protein>
    <recommendedName>
        <fullName evidence="7">UPF0761 membrane protein AV903_22445</fullName>
    </recommendedName>
</protein>
<evidence type="ECO:0000313" key="9">
    <source>
        <dbReference type="EMBL" id="KKF36868.1"/>
    </source>
</evidence>
<evidence type="ECO:0000256" key="6">
    <source>
        <dbReference type="ARBA" id="ARBA00023136"/>
    </source>
</evidence>
<dbReference type="GO" id="GO:0005886">
    <property type="term" value="C:plasma membrane"/>
    <property type="evidence" value="ECO:0007669"/>
    <property type="project" value="UniProtKB-SubCell"/>
</dbReference>
<name>A0A0M2KHZ4_9GAMM</name>
<dbReference type="Pfam" id="PF03631">
    <property type="entry name" value="Virul_fac_BrkB"/>
    <property type="match status" value="1"/>
</dbReference>
<reference evidence="9 10" key="1">
    <citation type="submission" date="2015-01" db="EMBL/GenBank/DDBJ databases">
        <title>Erwinia tracheiphila.</title>
        <authorList>
            <person name="Shapiro L.R."/>
        </authorList>
    </citation>
    <scope>NUCLEOTIDE SEQUENCE [LARGE SCALE GENOMIC DNA]</scope>
    <source>
        <strain evidence="9 10">BuffGH</strain>
    </source>
</reference>
<dbReference type="EMBL" id="JXNU01000003">
    <property type="protein sequence ID" value="KKF36868.1"/>
    <property type="molecule type" value="Genomic_DNA"/>
</dbReference>
<dbReference type="Proteomes" id="UP000033924">
    <property type="component" value="Unassembled WGS sequence"/>
</dbReference>
<keyword evidence="5 7" id="KW-1133">Transmembrane helix</keyword>
<evidence type="ECO:0000256" key="4">
    <source>
        <dbReference type="ARBA" id="ARBA00022692"/>
    </source>
</evidence>
<comment type="subcellular location">
    <subcellularLocation>
        <location evidence="1 7">Cell membrane</location>
        <topology evidence="1 7">Multi-pass membrane protein</topology>
    </subcellularLocation>
</comment>
<feature type="transmembrane region" description="Helical" evidence="7">
    <location>
        <begin position="213"/>
        <end position="235"/>
    </location>
</feature>
<dbReference type="NCBIfam" id="TIGR00765">
    <property type="entry name" value="yihY_not_rbn"/>
    <property type="match status" value="1"/>
</dbReference>
<accession>A0A0M2KHZ4</accession>
<dbReference type="STRING" id="65700.SY86_17860"/>
<evidence type="ECO:0000256" key="1">
    <source>
        <dbReference type="ARBA" id="ARBA00004651"/>
    </source>
</evidence>
<dbReference type="InterPro" id="IPR017039">
    <property type="entry name" value="Virul_fac_BrkB"/>
</dbReference>
<evidence type="ECO:0000256" key="2">
    <source>
        <dbReference type="ARBA" id="ARBA00022475"/>
    </source>
</evidence>
<reference evidence="8 11" key="2">
    <citation type="submission" date="2016-01" db="EMBL/GenBank/DDBJ databases">
        <authorList>
            <person name="Oliw E.H."/>
        </authorList>
    </citation>
    <scope>NUCLEOTIDE SEQUENCE [LARGE SCALE GENOMIC DNA]</scope>
    <source>
        <strain evidence="8 11">MDcuke</strain>
    </source>
</reference>
<dbReference type="Proteomes" id="UP000264980">
    <property type="component" value="Chromosome"/>
</dbReference>
<dbReference type="EMBL" id="CP013970">
    <property type="protein sequence ID" value="AXF78143.1"/>
    <property type="molecule type" value="Genomic_DNA"/>
</dbReference>
<keyword evidence="10" id="KW-1185">Reference proteome</keyword>
<feature type="transmembrane region" description="Helical" evidence="7">
    <location>
        <begin position="102"/>
        <end position="123"/>
    </location>
</feature>
<keyword evidence="3" id="KW-0997">Cell inner membrane</keyword>
<evidence type="ECO:0000256" key="3">
    <source>
        <dbReference type="ARBA" id="ARBA00022519"/>
    </source>
</evidence>
<gene>
    <name evidence="8" type="ORF">AV903_22445</name>
    <name evidence="9" type="ORF">SY86_17860</name>
</gene>
<dbReference type="PANTHER" id="PTHR30213">
    <property type="entry name" value="INNER MEMBRANE PROTEIN YHJD"/>
    <property type="match status" value="1"/>
</dbReference>
<evidence type="ECO:0000313" key="11">
    <source>
        <dbReference type="Proteomes" id="UP000264980"/>
    </source>
</evidence>
<evidence type="ECO:0000313" key="8">
    <source>
        <dbReference type="EMBL" id="AXF78143.1"/>
    </source>
</evidence>
<dbReference type="HAMAP" id="MF_00672">
    <property type="entry name" value="UPF0761"/>
    <property type="match status" value="1"/>
</dbReference>
<dbReference type="RefSeq" id="WP_016191350.1">
    <property type="nucleotide sequence ID" value="NZ_CP013970.1"/>
</dbReference>
<evidence type="ECO:0000256" key="5">
    <source>
        <dbReference type="ARBA" id="ARBA00022989"/>
    </source>
</evidence>
<organism evidence="9 10">
    <name type="scientific">Erwinia tracheiphila</name>
    <dbReference type="NCBI Taxonomy" id="65700"/>
    <lineage>
        <taxon>Bacteria</taxon>
        <taxon>Pseudomonadati</taxon>
        <taxon>Pseudomonadota</taxon>
        <taxon>Gammaproteobacteria</taxon>
        <taxon>Enterobacterales</taxon>
        <taxon>Erwiniaceae</taxon>
        <taxon>Erwinia</taxon>
    </lineage>
</organism>
<feature type="transmembrane region" description="Helical" evidence="7">
    <location>
        <begin position="135"/>
        <end position="164"/>
    </location>
</feature>